<gene>
    <name evidence="5" type="ORF">DXX99_09140</name>
</gene>
<proteinExistence type="predicted"/>
<evidence type="ECO:0000313" key="5">
    <source>
        <dbReference type="EMBL" id="RDV81714.1"/>
    </source>
</evidence>
<keyword evidence="2" id="KW-0342">GTP-binding</keyword>
<organism evidence="5 6">
    <name type="scientific">Ammonifex thiophilus</name>
    <dbReference type="NCBI Taxonomy" id="444093"/>
    <lineage>
        <taxon>Bacteria</taxon>
        <taxon>Bacillati</taxon>
        <taxon>Bacillota</taxon>
        <taxon>Clostridia</taxon>
        <taxon>Thermoanaerobacterales</taxon>
        <taxon>Thermoanaerobacteraceae</taxon>
        <taxon>Ammonifex</taxon>
    </lineage>
</organism>
<keyword evidence="3" id="KW-0472">Membrane</keyword>
<feature type="transmembrane region" description="Helical" evidence="3">
    <location>
        <begin position="198"/>
        <end position="217"/>
    </location>
</feature>
<dbReference type="InterPro" id="IPR050860">
    <property type="entry name" value="FeoB_GTPase"/>
</dbReference>
<reference evidence="5 6" key="1">
    <citation type="submission" date="2018-08" db="EMBL/GenBank/DDBJ databases">
        <title>Form III RuBisCO-mediated autotrophy in Thermodesulfobium bacteria.</title>
        <authorList>
            <person name="Toshchakov S.V."/>
            <person name="Kublanov I.V."/>
            <person name="Frolov E."/>
            <person name="Bonch-Osmolovskaya E.A."/>
            <person name="Tourova T.P."/>
            <person name="Chernych N.A."/>
            <person name="Lebedinsky A.V."/>
        </authorList>
    </citation>
    <scope>NUCLEOTIDE SEQUENCE [LARGE SCALE GENOMIC DNA]</scope>
    <source>
        <strain evidence="5 6">SR</strain>
    </source>
</reference>
<accession>A0A3D8P1L4</accession>
<protein>
    <submittedName>
        <fullName evidence="5">Ferrous iron transporter B</fullName>
    </submittedName>
</protein>
<dbReference type="InterPro" id="IPR005225">
    <property type="entry name" value="Small_GTP-bd"/>
</dbReference>
<dbReference type="InterPro" id="IPR006073">
    <property type="entry name" value="GTP-bd"/>
</dbReference>
<evidence type="ECO:0000256" key="2">
    <source>
        <dbReference type="ARBA" id="ARBA00023134"/>
    </source>
</evidence>
<dbReference type="CDD" id="cd01879">
    <property type="entry name" value="FeoB"/>
    <property type="match status" value="1"/>
</dbReference>
<feature type="transmembrane region" description="Helical" evidence="3">
    <location>
        <begin position="448"/>
        <end position="472"/>
    </location>
</feature>
<dbReference type="InterPro" id="IPR011640">
    <property type="entry name" value="Fe2_transport_prot_B_C"/>
</dbReference>
<dbReference type="PANTHER" id="PTHR43185">
    <property type="entry name" value="FERROUS IRON TRANSPORT PROTEIN B"/>
    <property type="match status" value="1"/>
</dbReference>
<feature type="domain" description="FeoB-type G" evidence="4">
    <location>
        <begin position="1"/>
        <end position="160"/>
    </location>
</feature>
<dbReference type="OrthoDB" id="9809127at2"/>
<dbReference type="Pfam" id="PF02421">
    <property type="entry name" value="FeoB_N"/>
    <property type="match status" value="1"/>
</dbReference>
<dbReference type="AlphaFoldDB" id="A0A3D8P1L4"/>
<dbReference type="GO" id="GO:0005525">
    <property type="term" value="F:GTP binding"/>
    <property type="evidence" value="ECO:0007669"/>
    <property type="project" value="UniProtKB-KW"/>
</dbReference>
<sequence>MKVLLVGNPNVGKSVIFSQLTGTRVISSNYPGTTVEYTKGYLDLNGEKVEIIDVPGTYSLDPSCKAEEVAVSMLSEGDIVVNVVDATNLERNLYLTLELLERPVPVIIALNLWDEAQHKGIEIDVERLEEILGVPVVPTAATSGRGLKELVRRLPEARLGKVGWQTVDERYATVGRIVREVQRISHRHHTFLERLEDLSVHPVGGLFLALIVLYLTFKLVRFIGEGLIDWLFDPFFTHLYAPLLAKLSGFLGGQGFVHDLLVGQLVDGKVDFVTSLGLLSTGLYVPLAMVLPYIIAFYAVLGFLEDLGYLPRLAVLLDGLMHSLGLHGYAVVPMVLGLGCNVPAALAIRNLESRRQKFIASTLMVIAVPCFSQTAMIFALVGAHGGFYLAQVFLTLFAVWLVLGLLLNRFMAGYTPALLMEIPPYRLPSPKTLLKKLNLRLSHFLREAVPLVILGILLVNLIHTSGLSYWLARTFSPVFGPLFGLPGDAVIALFLGFLRKDVALGILAPLNLSPAQLTVASTILAVYFPCIATFLVLLRELGWVDMLRVTGIMLVTALVVGVFSHLTLTYLGLWAWAGVGLLVLLLLFEVSLREKLAAGKKEAQASYKSN</sequence>
<feature type="transmembrane region" description="Helical" evidence="3">
    <location>
        <begin position="324"/>
        <end position="346"/>
    </location>
</feature>
<dbReference type="Proteomes" id="UP000256329">
    <property type="component" value="Unassembled WGS sequence"/>
</dbReference>
<evidence type="ECO:0000313" key="6">
    <source>
        <dbReference type="Proteomes" id="UP000256329"/>
    </source>
</evidence>
<keyword evidence="6" id="KW-1185">Reference proteome</keyword>
<dbReference type="SUPFAM" id="SSF52540">
    <property type="entry name" value="P-loop containing nucleoside triphosphate hydrolases"/>
    <property type="match status" value="1"/>
</dbReference>
<name>A0A3D8P1L4_9THEO</name>
<dbReference type="Pfam" id="PF07670">
    <property type="entry name" value="Gate"/>
    <property type="match status" value="2"/>
</dbReference>
<feature type="transmembrane region" description="Helical" evidence="3">
    <location>
        <begin position="573"/>
        <end position="592"/>
    </location>
</feature>
<dbReference type="PRINTS" id="PR00326">
    <property type="entry name" value="GTP1OBG"/>
</dbReference>
<dbReference type="GO" id="GO:0015093">
    <property type="term" value="F:ferrous iron transmembrane transporter activity"/>
    <property type="evidence" value="ECO:0007669"/>
    <property type="project" value="InterPro"/>
</dbReference>
<dbReference type="InterPro" id="IPR011642">
    <property type="entry name" value="Gate_dom"/>
</dbReference>
<dbReference type="RefSeq" id="WP_115793178.1">
    <property type="nucleotide sequence ID" value="NZ_QSLN01000017.1"/>
</dbReference>
<feature type="transmembrane region" description="Helical" evidence="3">
    <location>
        <begin position="517"/>
        <end position="537"/>
    </location>
</feature>
<dbReference type="InterPro" id="IPR030389">
    <property type="entry name" value="G_FEOB_dom"/>
</dbReference>
<dbReference type="PANTHER" id="PTHR43185:SF1">
    <property type="entry name" value="FE(2+) TRANSPORTER FEOB"/>
    <property type="match status" value="1"/>
</dbReference>
<dbReference type="EMBL" id="QSLN01000017">
    <property type="protein sequence ID" value="RDV81714.1"/>
    <property type="molecule type" value="Genomic_DNA"/>
</dbReference>
<feature type="transmembrane region" description="Helical" evidence="3">
    <location>
        <begin position="358"/>
        <end position="381"/>
    </location>
</feature>
<keyword evidence="3" id="KW-1133">Transmembrane helix</keyword>
<dbReference type="Pfam" id="PF07664">
    <property type="entry name" value="FeoB_C"/>
    <property type="match status" value="1"/>
</dbReference>
<dbReference type="GO" id="GO:0005886">
    <property type="term" value="C:plasma membrane"/>
    <property type="evidence" value="ECO:0007669"/>
    <property type="project" value="TreeGrafter"/>
</dbReference>
<dbReference type="Gene3D" id="3.40.50.300">
    <property type="entry name" value="P-loop containing nucleotide triphosphate hydrolases"/>
    <property type="match status" value="1"/>
</dbReference>
<dbReference type="PROSITE" id="PS51711">
    <property type="entry name" value="G_FEOB"/>
    <property type="match status" value="1"/>
</dbReference>
<evidence type="ECO:0000256" key="3">
    <source>
        <dbReference type="SAM" id="Phobius"/>
    </source>
</evidence>
<keyword evidence="1" id="KW-0547">Nucleotide-binding</keyword>
<evidence type="ECO:0000256" key="1">
    <source>
        <dbReference type="ARBA" id="ARBA00022741"/>
    </source>
</evidence>
<keyword evidence="3" id="KW-0812">Transmembrane</keyword>
<comment type="caution">
    <text evidence="5">The sequence shown here is derived from an EMBL/GenBank/DDBJ whole genome shotgun (WGS) entry which is preliminary data.</text>
</comment>
<dbReference type="NCBIfam" id="TIGR00231">
    <property type="entry name" value="small_GTP"/>
    <property type="match status" value="1"/>
</dbReference>
<feature type="transmembrane region" description="Helical" evidence="3">
    <location>
        <begin position="283"/>
        <end position="304"/>
    </location>
</feature>
<feature type="transmembrane region" description="Helical" evidence="3">
    <location>
        <begin position="387"/>
        <end position="407"/>
    </location>
</feature>
<dbReference type="InterPro" id="IPR027417">
    <property type="entry name" value="P-loop_NTPase"/>
</dbReference>
<evidence type="ECO:0000259" key="4">
    <source>
        <dbReference type="PROSITE" id="PS51711"/>
    </source>
</evidence>
<feature type="transmembrane region" description="Helical" evidence="3">
    <location>
        <begin position="549"/>
        <end position="567"/>
    </location>
</feature>